<dbReference type="OrthoDB" id="10648899at2759"/>
<sequence>MARRTGTGEIVVDVLERLGLEWLVDERDMLDEERLGEFELKNEEVERVVREGVTNLEADETELDTSTNKVFVSIVRVPPRANKPPLLLAPPSAVTETCARIVPANAMLIPKVADVPTCQKTLQGKPPPESITAEPTEVTKVEPIWKYQASVGDPVPASIKVPVSCADELNSYVPGAKDRPPKLPVKTIPPLKAATTL</sequence>
<dbReference type="Proteomes" id="UP000566819">
    <property type="component" value="Unassembled WGS sequence"/>
</dbReference>
<protein>
    <submittedName>
        <fullName evidence="2">Uncharacterized protein</fullName>
    </submittedName>
</protein>
<dbReference type="AlphaFoldDB" id="A0A8H4VT85"/>
<evidence type="ECO:0000313" key="2">
    <source>
        <dbReference type="EMBL" id="KAF4621643.1"/>
    </source>
</evidence>
<organism evidence="2 3">
    <name type="scientific">Cudoniella acicularis</name>
    <dbReference type="NCBI Taxonomy" id="354080"/>
    <lineage>
        <taxon>Eukaryota</taxon>
        <taxon>Fungi</taxon>
        <taxon>Dikarya</taxon>
        <taxon>Ascomycota</taxon>
        <taxon>Pezizomycotina</taxon>
        <taxon>Leotiomycetes</taxon>
        <taxon>Helotiales</taxon>
        <taxon>Tricladiaceae</taxon>
        <taxon>Cudoniella</taxon>
    </lineage>
</organism>
<gene>
    <name evidence="2" type="ORF">G7Y89_g14507</name>
</gene>
<evidence type="ECO:0000256" key="1">
    <source>
        <dbReference type="SAM" id="MobiDB-lite"/>
    </source>
</evidence>
<feature type="region of interest" description="Disordered" evidence="1">
    <location>
        <begin position="176"/>
        <end position="197"/>
    </location>
</feature>
<keyword evidence="3" id="KW-1185">Reference proteome</keyword>
<name>A0A8H4VT85_9HELO</name>
<dbReference type="EMBL" id="JAAMPI010001937">
    <property type="protein sequence ID" value="KAF4621643.1"/>
    <property type="molecule type" value="Genomic_DNA"/>
</dbReference>
<evidence type="ECO:0000313" key="3">
    <source>
        <dbReference type="Proteomes" id="UP000566819"/>
    </source>
</evidence>
<comment type="caution">
    <text evidence="2">The sequence shown here is derived from an EMBL/GenBank/DDBJ whole genome shotgun (WGS) entry which is preliminary data.</text>
</comment>
<proteinExistence type="predicted"/>
<reference evidence="2 3" key="1">
    <citation type="submission" date="2020-03" db="EMBL/GenBank/DDBJ databases">
        <title>Draft Genome Sequence of Cudoniella acicularis.</title>
        <authorList>
            <person name="Buettner E."/>
            <person name="Kellner H."/>
        </authorList>
    </citation>
    <scope>NUCLEOTIDE SEQUENCE [LARGE SCALE GENOMIC DNA]</scope>
    <source>
        <strain evidence="2 3">DSM 108380</strain>
    </source>
</reference>
<accession>A0A8H4VT85</accession>